<comment type="cofactor">
    <cofactor evidence="7">
        <name>Zn(2+)</name>
        <dbReference type="ChEBI" id="CHEBI:29105"/>
    </cofactor>
    <text evidence="7">Binds 1 zinc ion.</text>
</comment>
<feature type="region of interest" description="Disordered" evidence="8">
    <location>
        <begin position="1"/>
        <end position="22"/>
    </location>
</feature>
<gene>
    <name evidence="10" type="ORF">S7711_02842</name>
</gene>
<protein>
    <recommendedName>
        <fullName evidence="9">Peptidase M3A/M3B catalytic domain-containing protein</fullName>
    </recommendedName>
</protein>
<dbReference type="GO" id="GO:0046872">
    <property type="term" value="F:metal ion binding"/>
    <property type="evidence" value="ECO:0007669"/>
    <property type="project" value="UniProtKB-UniRule"/>
</dbReference>
<name>A0A084AH61_STACB</name>
<evidence type="ECO:0000313" key="11">
    <source>
        <dbReference type="Proteomes" id="UP000028045"/>
    </source>
</evidence>
<dbReference type="GO" id="GO:0005758">
    <property type="term" value="C:mitochondrial intermembrane space"/>
    <property type="evidence" value="ECO:0007669"/>
    <property type="project" value="TreeGrafter"/>
</dbReference>
<keyword evidence="6 7" id="KW-0482">Metalloprotease</keyword>
<dbReference type="GO" id="GO:0006508">
    <property type="term" value="P:proteolysis"/>
    <property type="evidence" value="ECO:0007669"/>
    <property type="project" value="UniProtKB-KW"/>
</dbReference>
<dbReference type="PANTHER" id="PTHR11804:SF84">
    <property type="entry name" value="SACCHAROLYSIN"/>
    <property type="match status" value="1"/>
</dbReference>
<evidence type="ECO:0000256" key="1">
    <source>
        <dbReference type="ARBA" id="ARBA00006040"/>
    </source>
</evidence>
<comment type="similarity">
    <text evidence="1 7">Belongs to the peptidase M3 family.</text>
</comment>
<dbReference type="HOGENOM" id="CLU_001805_1_1_1"/>
<dbReference type="PANTHER" id="PTHR11804">
    <property type="entry name" value="PROTEASE M3 THIMET OLIGOPEPTIDASE-RELATED"/>
    <property type="match status" value="1"/>
</dbReference>
<dbReference type="InterPro" id="IPR024079">
    <property type="entry name" value="MetalloPept_cat_dom_sf"/>
</dbReference>
<evidence type="ECO:0000256" key="8">
    <source>
        <dbReference type="SAM" id="MobiDB-lite"/>
    </source>
</evidence>
<evidence type="ECO:0000256" key="3">
    <source>
        <dbReference type="ARBA" id="ARBA00022723"/>
    </source>
</evidence>
<dbReference type="OrthoDB" id="534666at2759"/>
<evidence type="ECO:0000256" key="4">
    <source>
        <dbReference type="ARBA" id="ARBA00022801"/>
    </source>
</evidence>
<dbReference type="AlphaFoldDB" id="A0A084AH61"/>
<evidence type="ECO:0000256" key="7">
    <source>
        <dbReference type="RuleBase" id="RU003435"/>
    </source>
</evidence>
<sequence length="699" mass="78880">MTEVTTRGAQRRPPQEPASFDVTPTQVLEQTEAILCCTRALHDALVARLCPDTASFATLVAPLLDDDRRSCGRLSRFRMLSSVSADASLREACRVAEQRANQADAVALMRSDVASLVAAVFTRADSDGLDPEDLYALRKLHRAYQSAGAGLLGEERRQAYLAKVEELNRVVLAAKKTLNDADEGVWLSALELEGVPRGVLDRMSQRDDGKYKVTFVKGQFAAVMKHAGKAKTRKTLQLARDIRFPENVERLQRVVVLRDEVARMLGFATHAEKKMQLRMAESAEAVVERLTELTEKLAPVRDREKEVLMELKREYVAVSSDAEDPEDAGRLNVWDVQFYKRILEERRHRMDAVLVSEYFEVENSLRGMLGIFERLFSMRFMPVEAPVWHDTVVVYTAWDAPDQGGQFLGYLYLDLYSRDGKYKGARCSLIEPGYETESGRNYPSTALICSFARSPGKPTLLLHGEVKTMFHELGHAIHKLVTLTKHHHTCARDFVEIPSVMLENWIWVPDVLVRLGRHYSYVSEDYYAHWKGSAAGQRPAEEMPREMARDLARTKNLLGALTTLPSVHLATFDMVIHSPSSTEEARRMDTTEVYARTRADIVGLGVKAGIPQASFAHMFRGYDAAYFTYCLRVPRPSSRVYAADLWLTCFASDPMNEEVGMRYRRLVLQPGGSRPEMQSLEAFLGRRPGVEAFFREVLG</sequence>
<evidence type="ECO:0000259" key="9">
    <source>
        <dbReference type="Pfam" id="PF01432"/>
    </source>
</evidence>
<dbReference type="Gene3D" id="1.10.1370.10">
    <property type="entry name" value="Neurolysin, domain 3"/>
    <property type="match status" value="1"/>
</dbReference>
<proteinExistence type="inferred from homology"/>
<dbReference type="GO" id="GO:0004222">
    <property type="term" value="F:metalloendopeptidase activity"/>
    <property type="evidence" value="ECO:0007669"/>
    <property type="project" value="InterPro"/>
</dbReference>
<reference evidence="10 11" key="1">
    <citation type="journal article" date="2014" name="BMC Genomics">
        <title>Comparative genome sequencing reveals chemotype-specific gene clusters in the toxigenic black mold Stachybotrys.</title>
        <authorList>
            <person name="Semeiks J."/>
            <person name="Borek D."/>
            <person name="Otwinowski Z."/>
            <person name="Grishin N.V."/>
        </authorList>
    </citation>
    <scope>NUCLEOTIDE SEQUENCE [LARGE SCALE GENOMIC DNA]</scope>
    <source>
        <strain evidence="11">CBS 109288 / IBT 7711</strain>
    </source>
</reference>
<dbReference type="InterPro" id="IPR024077">
    <property type="entry name" value="Neurolysin/TOP_dom2"/>
</dbReference>
<dbReference type="Pfam" id="PF01432">
    <property type="entry name" value="Peptidase_M3"/>
    <property type="match status" value="1"/>
</dbReference>
<dbReference type="Gene3D" id="3.40.390.10">
    <property type="entry name" value="Collagenase (Catalytic Domain)"/>
    <property type="match status" value="1"/>
</dbReference>
<keyword evidence="3 7" id="KW-0479">Metal-binding</keyword>
<dbReference type="CDD" id="cd06455">
    <property type="entry name" value="M3A_TOP"/>
    <property type="match status" value="1"/>
</dbReference>
<dbReference type="GO" id="GO:0006518">
    <property type="term" value="P:peptide metabolic process"/>
    <property type="evidence" value="ECO:0007669"/>
    <property type="project" value="TreeGrafter"/>
</dbReference>
<dbReference type="InterPro" id="IPR045090">
    <property type="entry name" value="Pept_M3A_M3B"/>
</dbReference>
<dbReference type="EMBL" id="KL648731">
    <property type="protein sequence ID" value="KEY64640.1"/>
    <property type="molecule type" value="Genomic_DNA"/>
</dbReference>
<evidence type="ECO:0000256" key="5">
    <source>
        <dbReference type="ARBA" id="ARBA00022833"/>
    </source>
</evidence>
<dbReference type="Proteomes" id="UP000028045">
    <property type="component" value="Unassembled WGS sequence"/>
</dbReference>
<dbReference type="InterPro" id="IPR024080">
    <property type="entry name" value="Neurolysin/TOP_N"/>
</dbReference>
<keyword evidence="4 7" id="KW-0378">Hydrolase</keyword>
<evidence type="ECO:0000256" key="6">
    <source>
        <dbReference type="ARBA" id="ARBA00023049"/>
    </source>
</evidence>
<dbReference type="InterPro" id="IPR001567">
    <property type="entry name" value="Pept_M3A_M3B_dom"/>
</dbReference>
<feature type="domain" description="Peptidase M3A/M3B catalytic" evidence="9">
    <location>
        <begin position="223"/>
        <end position="696"/>
    </location>
</feature>
<accession>A0A084AH61</accession>
<evidence type="ECO:0000256" key="2">
    <source>
        <dbReference type="ARBA" id="ARBA00022670"/>
    </source>
</evidence>
<organism evidence="10 11">
    <name type="scientific">Stachybotrys chartarum (strain CBS 109288 / IBT 7711)</name>
    <name type="common">Toxic black mold</name>
    <name type="synonym">Stilbospora chartarum</name>
    <dbReference type="NCBI Taxonomy" id="1280523"/>
    <lineage>
        <taxon>Eukaryota</taxon>
        <taxon>Fungi</taxon>
        <taxon>Dikarya</taxon>
        <taxon>Ascomycota</taxon>
        <taxon>Pezizomycotina</taxon>
        <taxon>Sordariomycetes</taxon>
        <taxon>Hypocreomycetidae</taxon>
        <taxon>Hypocreales</taxon>
        <taxon>Stachybotryaceae</taxon>
        <taxon>Stachybotrys</taxon>
    </lineage>
</organism>
<dbReference type="Gene3D" id="1.20.1050.40">
    <property type="entry name" value="Endopeptidase. Chain P, domain 1"/>
    <property type="match status" value="1"/>
</dbReference>
<evidence type="ECO:0000313" key="10">
    <source>
        <dbReference type="EMBL" id="KEY64640.1"/>
    </source>
</evidence>
<keyword evidence="5 7" id="KW-0862">Zinc</keyword>
<keyword evidence="11" id="KW-1185">Reference proteome</keyword>
<keyword evidence="2 7" id="KW-0645">Protease</keyword>
<dbReference type="SUPFAM" id="SSF55486">
    <property type="entry name" value="Metalloproteases ('zincins'), catalytic domain"/>
    <property type="match status" value="1"/>
</dbReference>